<comment type="caution">
    <text evidence="9">The sequence shown here is derived from an EMBL/GenBank/DDBJ whole genome shotgun (WGS) entry which is preliminary data.</text>
</comment>
<dbReference type="GO" id="GO:0004563">
    <property type="term" value="F:beta-N-acetylhexosaminidase activity"/>
    <property type="evidence" value="ECO:0007669"/>
    <property type="project" value="UniProtKB-EC"/>
</dbReference>
<dbReference type="SUPFAM" id="SSF51445">
    <property type="entry name" value="(Trans)glycosidases"/>
    <property type="match status" value="1"/>
</dbReference>
<dbReference type="AlphaFoldDB" id="A0A9Q0EZ49"/>
<dbReference type="Pfam" id="PF00728">
    <property type="entry name" value="Glyco_hydro_20"/>
    <property type="match status" value="1"/>
</dbReference>
<dbReference type="GO" id="GO:0030203">
    <property type="term" value="P:glycosaminoglycan metabolic process"/>
    <property type="evidence" value="ECO:0007669"/>
    <property type="project" value="TreeGrafter"/>
</dbReference>
<feature type="domain" description="Beta-hexosaminidase eukaryotic type N-terminal" evidence="8">
    <location>
        <begin position="38"/>
        <end position="190"/>
    </location>
</feature>
<evidence type="ECO:0000256" key="6">
    <source>
        <dbReference type="ARBA" id="ARBA00023295"/>
    </source>
</evidence>
<accession>A0A9Q0EZ49</accession>
<dbReference type="PRINTS" id="PR00738">
    <property type="entry name" value="GLHYDRLASE20"/>
</dbReference>
<dbReference type="InterPro" id="IPR025705">
    <property type="entry name" value="Beta_hexosaminidase_sua/sub"/>
</dbReference>
<dbReference type="GO" id="GO:0016020">
    <property type="term" value="C:membrane"/>
    <property type="evidence" value="ECO:0007669"/>
    <property type="project" value="TreeGrafter"/>
</dbReference>
<keyword evidence="6" id="KW-0326">Glycosidase</keyword>
<feature type="domain" description="Glycoside hydrolase family 20 catalytic" evidence="7">
    <location>
        <begin position="215"/>
        <end position="289"/>
    </location>
</feature>
<keyword evidence="10" id="KW-1185">Reference proteome</keyword>
<evidence type="ECO:0000256" key="5">
    <source>
        <dbReference type="ARBA" id="ARBA00023180"/>
    </source>
</evidence>
<evidence type="ECO:0000313" key="10">
    <source>
        <dbReference type="Proteomes" id="UP001141552"/>
    </source>
</evidence>
<dbReference type="PANTHER" id="PTHR22600">
    <property type="entry name" value="BETA-HEXOSAMINIDASE"/>
    <property type="match status" value="1"/>
</dbReference>
<evidence type="ECO:0000256" key="2">
    <source>
        <dbReference type="ARBA" id="ARBA00006285"/>
    </source>
</evidence>
<protein>
    <recommendedName>
        <fullName evidence="3">beta-N-acetylhexosaminidase</fullName>
        <ecNumber evidence="3">3.2.1.52</ecNumber>
    </recommendedName>
</protein>
<dbReference type="SUPFAM" id="SSF55545">
    <property type="entry name" value="beta-N-acetylhexosaminidase-like domain"/>
    <property type="match status" value="1"/>
</dbReference>
<dbReference type="EC" id="3.2.1.52" evidence="3"/>
<proteinExistence type="inferred from homology"/>
<dbReference type="Pfam" id="PF14845">
    <property type="entry name" value="Glycohydro_20b2"/>
    <property type="match status" value="1"/>
</dbReference>
<dbReference type="EMBL" id="JAKUCV010007751">
    <property type="protein sequence ID" value="KAJ4822128.1"/>
    <property type="molecule type" value="Genomic_DNA"/>
</dbReference>
<dbReference type="OrthoDB" id="428480at2759"/>
<dbReference type="Proteomes" id="UP001141552">
    <property type="component" value="Unassembled WGS sequence"/>
</dbReference>
<keyword evidence="4" id="KW-0378">Hydrolase</keyword>
<evidence type="ECO:0000256" key="1">
    <source>
        <dbReference type="ARBA" id="ARBA00001231"/>
    </source>
</evidence>
<keyword evidence="5" id="KW-0325">Glycoprotein</keyword>
<evidence type="ECO:0000259" key="8">
    <source>
        <dbReference type="Pfam" id="PF14845"/>
    </source>
</evidence>
<evidence type="ECO:0000256" key="4">
    <source>
        <dbReference type="ARBA" id="ARBA00022801"/>
    </source>
</evidence>
<gene>
    <name evidence="9" type="primary">HEXO1</name>
    <name evidence="9" type="ORF">Tsubulata_027663</name>
</gene>
<comment type="catalytic activity">
    <reaction evidence="1">
        <text>Hydrolysis of terminal non-reducing N-acetyl-D-hexosamine residues in N-acetyl-beta-D-hexosaminides.</text>
        <dbReference type="EC" id="3.2.1.52"/>
    </reaction>
</comment>
<dbReference type="InterPro" id="IPR029018">
    <property type="entry name" value="Hex-like_dom2"/>
</dbReference>
<evidence type="ECO:0000256" key="3">
    <source>
        <dbReference type="ARBA" id="ARBA00012663"/>
    </source>
</evidence>
<organism evidence="9 10">
    <name type="scientific">Turnera subulata</name>
    <dbReference type="NCBI Taxonomy" id="218843"/>
    <lineage>
        <taxon>Eukaryota</taxon>
        <taxon>Viridiplantae</taxon>
        <taxon>Streptophyta</taxon>
        <taxon>Embryophyta</taxon>
        <taxon>Tracheophyta</taxon>
        <taxon>Spermatophyta</taxon>
        <taxon>Magnoliopsida</taxon>
        <taxon>eudicotyledons</taxon>
        <taxon>Gunneridae</taxon>
        <taxon>Pentapetalae</taxon>
        <taxon>rosids</taxon>
        <taxon>fabids</taxon>
        <taxon>Malpighiales</taxon>
        <taxon>Passifloraceae</taxon>
        <taxon>Turnera</taxon>
    </lineage>
</organism>
<evidence type="ECO:0000313" key="9">
    <source>
        <dbReference type="EMBL" id="KAJ4822128.1"/>
    </source>
</evidence>
<dbReference type="Gene3D" id="3.30.379.10">
    <property type="entry name" value="Chitobiase/beta-hexosaminidase domain 2-like"/>
    <property type="match status" value="1"/>
</dbReference>
<dbReference type="Gene3D" id="3.20.20.80">
    <property type="entry name" value="Glycosidases"/>
    <property type="match status" value="1"/>
</dbReference>
<evidence type="ECO:0000259" key="7">
    <source>
        <dbReference type="Pfam" id="PF00728"/>
    </source>
</evidence>
<dbReference type="GO" id="GO:0005975">
    <property type="term" value="P:carbohydrate metabolic process"/>
    <property type="evidence" value="ECO:0007669"/>
    <property type="project" value="InterPro"/>
</dbReference>
<reference evidence="9" key="1">
    <citation type="submission" date="2022-02" db="EMBL/GenBank/DDBJ databases">
        <authorList>
            <person name="Henning P.M."/>
            <person name="McCubbin A.G."/>
            <person name="Shore J.S."/>
        </authorList>
    </citation>
    <scope>NUCLEOTIDE SEQUENCE</scope>
    <source>
        <strain evidence="9">F60SS</strain>
        <tissue evidence="9">Leaves</tissue>
    </source>
</reference>
<dbReference type="InterPro" id="IPR015883">
    <property type="entry name" value="Glyco_hydro_20_cat"/>
</dbReference>
<reference evidence="9" key="2">
    <citation type="journal article" date="2023" name="Plants (Basel)">
        <title>Annotation of the Turnera subulata (Passifloraceae) Draft Genome Reveals the S-Locus Evolved after the Divergence of Turneroideae from Passifloroideae in a Stepwise Manner.</title>
        <authorList>
            <person name="Henning P.M."/>
            <person name="Roalson E.H."/>
            <person name="Mir W."/>
            <person name="McCubbin A.G."/>
            <person name="Shore J.S."/>
        </authorList>
    </citation>
    <scope>NUCLEOTIDE SEQUENCE</scope>
    <source>
        <strain evidence="9">F60SS</strain>
    </source>
</reference>
<dbReference type="PANTHER" id="PTHR22600:SF40">
    <property type="entry name" value="BETA-HEXOSAMINIDASE 1"/>
    <property type="match status" value="1"/>
</dbReference>
<name>A0A9Q0EZ49_9ROSI</name>
<comment type="similarity">
    <text evidence="2">Belongs to the glycosyl hydrolase 20 family.</text>
</comment>
<dbReference type="InterPro" id="IPR029019">
    <property type="entry name" value="HEX_eukaryotic_N"/>
</dbReference>
<dbReference type="InterPro" id="IPR017853">
    <property type="entry name" value="GH"/>
</dbReference>
<sequence length="290" mass="32087">MILKSLKGLFPLLAIVALISPVLFTVAADKTNTTLTYLWPLPAEFTSGDATLSVDPALSLVAGGRGGSSRIVSDAFERYKSIIFKHGGGGIGSGGGSSSSTRESGGHSHSSFSLLGRFGRRARPTSSSAYDVSVLKIIVDSDNEELQLGVDESYTLLVGKSDKLSIVGEATIEANTVYGALRGLETFSQLCQFDYETKSVQIYQAPWYIRDEPRFEYRGLLIDTSRHYLPVDVIKHIIESMSYAKFNVLHWHIIDEESFPFEVPSYPNLWKGSYTKWERYTVEDAYDIVK</sequence>